<organism evidence="2 3">
    <name type="scientific">Portunus trituberculatus</name>
    <name type="common">Swimming crab</name>
    <name type="synonym">Neptunus trituberculatus</name>
    <dbReference type="NCBI Taxonomy" id="210409"/>
    <lineage>
        <taxon>Eukaryota</taxon>
        <taxon>Metazoa</taxon>
        <taxon>Ecdysozoa</taxon>
        <taxon>Arthropoda</taxon>
        <taxon>Crustacea</taxon>
        <taxon>Multicrustacea</taxon>
        <taxon>Malacostraca</taxon>
        <taxon>Eumalacostraca</taxon>
        <taxon>Eucarida</taxon>
        <taxon>Decapoda</taxon>
        <taxon>Pleocyemata</taxon>
        <taxon>Brachyura</taxon>
        <taxon>Eubrachyura</taxon>
        <taxon>Portunoidea</taxon>
        <taxon>Portunidae</taxon>
        <taxon>Portuninae</taxon>
        <taxon>Portunus</taxon>
    </lineage>
</organism>
<keyword evidence="3" id="KW-1185">Reference proteome</keyword>
<protein>
    <submittedName>
        <fullName evidence="2">Uncharacterized protein</fullName>
    </submittedName>
</protein>
<proteinExistence type="predicted"/>
<dbReference type="EMBL" id="VSRR010045745">
    <property type="protein sequence ID" value="MPC77391.1"/>
    <property type="molecule type" value="Genomic_DNA"/>
</dbReference>
<sequence length="43" mass="5067">MTAKRKMITMNSLYEESLLYHSSAKHHHQDNMSTPRQSCHKAH</sequence>
<feature type="region of interest" description="Disordered" evidence="1">
    <location>
        <begin position="23"/>
        <end position="43"/>
    </location>
</feature>
<comment type="caution">
    <text evidence="2">The sequence shown here is derived from an EMBL/GenBank/DDBJ whole genome shotgun (WGS) entry which is preliminary data.</text>
</comment>
<reference evidence="2 3" key="1">
    <citation type="submission" date="2019-05" db="EMBL/GenBank/DDBJ databases">
        <title>Another draft genome of Portunus trituberculatus and its Hox gene families provides insights of decapod evolution.</title>
        <authorList>
            <person name="Jeong J.-H."/>
            <person name="Song I."/>
            <person name="Kim S."/>
            <person name="Choi T."/>
            <person name="Kim D."/>
            <person name="Ryu S."/>
            <person name="Kim W."/>
        </authorList>
    </citation>
    <scope>NUCLEOTIDE SEQUENCE [LARGE SCALE GENOMIC DNA]</scope>
    <source>
        <tissue evidence="2">Muscle</tissue>
    </source>
</reference>
<gene>
    <name evidence="2" type="ORF">E2C01_071843</name>
</gene>
<dbReference type="Proteomes" id="UP000324222">
    <property type="component" value="Unassembled WGS sequence"/>
</dbReference>
<evidence type="ECO:0000256" key="1">
    <source>
        <dbReference type="SAM" id="MobiDB-lite"/>
    </source>
</evidence>
<evidence type="ECO:0000313" key="2">
    <source>
        <dbReference type="EMBL" id="MPC77391.1"/>
    </source>
</evidence>
<dbReference type="AlphaFoldDB" id="A0A5B7HWC2"/>
<accession>A0A5B7HWC2</accession>
<name>A0A5B7HWC2_PORTR</name>
<evidence type="ECO:0000313" key="3">
    <source>
        <dbReference type="Proteomes" id="UP000324222"/>
    </source>
</evidence>